<dbReference type="Proteomes" id="UP000191110">
    <property type="component" value="Unassembled WGS sequence"/>
</dbReference>
<dbReference type="EMBL" id="MPRL01000015">
    <property type="protein sequence ID" value="OOZ40983.1"/>
    <property type="molecule type" value="Genomic_DNA"/>
</dbReference>
<keyword evidence="2" id="KW-1185">Reference proteome</keyword>
<comment type="caution">
    <text evidence="1">The sequence shown here is derived from an EMBL/GenBank/DDBJ whole genome shotgun (WGS) entry which is preliminary data.</text>
</comment>
<proteinExistence type="predicted"/>
<evidence type="ECO:0000313" key="1">
    <source>
        <dbReference type="EMBL" id="OOZ40983.1"/>
    </source>
</evidence>
<dbReference type="AlphaFoldDB" id="A0A1T2L7D2"/>
<accession>A0A1T2L7D2</accession>
<dbReference type="OrthoDB" id="9789845at2"/>
<sequence length="126" mass="14242">MSSTAAEISVDLTHTVMRILSEWKVDPADQVKLLGLPEKTKPRALKRYTESTPLPEQGDSMARITHLIAIQQYLSVMFSYNPVLGDMWVTTPSERFNNQSPLEVMIVGGIDGMERVRNHMEGVPEW</sequence>
<evidence type="ECO:0000313" key="2">
    <source>
        <dbReference type="Proteomes" id="UP000191110"/>
    </source>
</evidence>
<reference evidence="1 2" key="1">
    <citation type="submission" date="2016-11" db="EMBL/GenBank/DDBJ databases">
        <title>Mixed transmission modes and dynamic genome evolution in an obligate animal-bacterial symbiosis.</title>
        <authorList>
            <person name="Russell S.L."/>
            <person name="Corbett-Detig R.B."/>
            <person name="Cavanaugh C.M."/>
        </authorList>
    </citation>
    <scope>NUCLEOTIDE SEQUENCE [LARGE SCALE GENOMIC DNA]</scope>
    <source>
        <strain evidence="1">Sveles-Q1</strain>
    </source>
</reference>
<dbReference type="RefSeq" id="WP_078483086.1">
    <property type="nucleotide sequence ID" value="NZ_MPRL01000015.1"/>
</dbReference>
<protein>
    <submittedName>
        <fullName evidence="1">Uncharacterized protein</fullName>
    </submittedName>
</protein>
<gene>
    <name evidence="1" type="ORF">BOW53_05510</name>
</gene>
<name>A0A1T2L7D2_9GAMM</name>
<organism evidence="1 2">
    <name type="scientific">Solemya pervernicosa gill symbiont</name>
    <dbReference type="NCBI Taxonomy" id="642797"/>
    <lineage>
        <taxon>Bacteria</taxon>
        <taxon>Pseudomonadati</taxon>
        <taxon>Pseudomonadota</taxon>
        <taxon>Gammaproteobacteria</taxon>
        <taxon>sulfur-oxidizing symbionts</taxon>
    </lineage>
</organism>